<dbReference type="Gene3D" id="6.10.280.70">
    <property type="match status" value="1"/>
</dbReference>
<keyword evidence="5" id="KW-0375">Hydrogen ion transport</keyword>
<reference evidence="10" key="1">
    <citation type="submission" date="2021-12" db="EMBL/GenBank/DDBJ databases">
        <authorList>
            <person name="King R."/>
        </authorList>
    </citation>
    <scope>NUCLEOTIDE SEQUENCE</scope>
</reference>
<evidence type="ECO:0000256" key="7">
    <source>
        <dbReference type="ARBA" id="ARBA00023065"/>
    </source>
</evidence>
<dbReference type="GO" id="GO:0005743">
    <property type="term" value="C:mitochondrial inner membrane"/>
    <property type="evidence" value="ECO:0007669"/>
    <property type="project" value="UniProtKB-SubCell"/>
</dbReference>
<evidence type="ECO:0000256" key="3">
    <source>
        <dbReference type="ARBA" id="ARBA00022448"/>
    </source>
</evidence>
<evidence type="ECO:0000313" key="10">
    <source>
        <dbReference type="EMBL" id="CAG9789307.1"/>
    </source>
</evidence>
<accession>A0A9N9R488</accession>
<keyword evidence="3" id="KW-0813">Transport</keyword>
<sequence>MKYLYTTLGGSVAEWSKALVLGTSPKGRGKEMANRFTKSAINWAELEKRVPKEQKANFFAFKGKSDGYLRRVQANPPEPPKINWEAYNKMVPVPGLVDKLKAEYEKFKVPFPEDNMSVKVDEQWKSLEPEIKSFCAEMQKNIDDASKELSRVRALPKFEDMTLEMFADMYPKIALNPVERPTFWPHDAEEQVGYEPPAPKADKK</sequence>
<evidence type="ECO:0000256" key="9">
    <source>
        <dbReference type="ARBA" id="ARBA00023136"/>
    </source>
</evidence>
<dbReference type="PANTHER" id="PTHR12700">
    <property type="entry name" value="ATP SYNTHASE SUBUNIT D, MITOCHONDRIAL"/>
    <property type="match status" value="1"/>
</dbReference>
<organism evidence="10 11">
    <name type="scientific">Diatraea saccharalis</name>
    <name type="common">sugarcane borer</name>
    <dbReference type="NCBI Taxonomy" id="40085"/>
    <lineage>
        <taxon>Eukaryota</taxon>
        <taxon>Metazoa</taxon>
        <taxon>Ecdysozoa</taxon>
        <taxon>Arthropoda</taxon>
        <taxon>Hexapoda</taxon>
        <taxon>Insecta</taxon>
        <taxon>Pterygota</taxon>
        <taxon>Neoptera</taxon>
        <taxon>Endopterygota</taxon>
        <taxon>Lepidoptera</taxon>
        <taxon>Glossata</taxon>
        <taxon>Ditrysia</taxon>
        <taxon>Pyraloidea</taxon>
        <taxon>Crambidae</taxon>
        <taxon>Crambinae</taxon>
        <taxon>Diatraea</taxon>
    </lineage>
</organism>
<keyword evidence="9" id="KW-0472">Membrane</keyword>
<dbReference type="GO" id="GO:0015078">
    <property type="term" value="F:proton transmembrane transporter activity"/>
    <property type="evidence" value="ECO:0007669"/>
    <property type="project" value="InterPro"/>
</dbReference>
<evidence type="ECO:0000256" key="1">
    <source>
        <dbReference type="ARBA" id="ARBA00004273"/>
    </source>
</evidence>
<dbReference type="GO" id="GO:0045259">
    <property type="term" value="C:proton-transporting ATP synthase complex"/>
    <property type="evidence" value="ECO:0007669"/>
    <property type="project" value="UniProtKB-KW"/>
</dbReference>
<keyword evidence="8" id="KW-0496">Mitochondrion</keyword>
<keyword evidence="7" id="KW-0406">Ion transport</keyword>
<name>A0A9N9R488_9NEOP</name>
<evidence type="ECO:0000313" key="11">
    <source>
        <dbReference type="Proteomes" id="UP001153714"/>
    </source>
</evidence>
<dbReference type="SUPFAM" id="SSF161065">
    <property type="entry name" value="ATP synthase D chain-like"/>
    <property type="match status" value="1"/>
</dbReference>
<keyword evidence="11" id="KW-1185">Reference proteome</keyword>
<dbReference type="AlphaFoldDB" id="A0A9N9R488"/>
<reference evidence="10" key="2">
    <citation type="submission" date="2022-10" db="EMBL/GenBank/DDBJ databases">
        <authorList>
            <consortium name="ENA_rothamsted_submissions"/>
            <consortium name="culmorum"/>
            <person name="King R."/>
        </authorList>
    </citation>
    <scope>NUCLEOTIDE SEQUENCE</scope>
</reference>
<keyword evidence="6" id="KW-0999">Mitochondrion inner membrane</keyword>
<dbReference type="OrthoDB" id="10067219at2759"/>
<dbReference type="Pfam" id="PF05873">
    <property type="entry name" value="Mt_ATP-synt_D"/>
    <property type="match status" value="1"/>
</dbReference>
<dbReference type="InterPro" id="IPR036228">
    <property type="entry name" value="ATP_synth_F0_dsu_sf_mt"/>
</dbReference>
<dbReference type="Proteomes" id="UP001153714">
    <property type="component" value="Chromosome 2"/>
</dbReference>
<evidence type="ECO:0000256" key="4">
    <source>
        <dbReference type="ARBA" id="ARBA00022547"/>
    </source>
</evidence>
<protein>
    <recommendedName>
        <fullName evidence="12">ATP synthase subunit d, mitochondrial</fullName>
    </recommendedName>
</protein>
<evidence type="ECO:0000256" key="5">
    <source>
        <dbReference type="ARBA" id="ARBA00022781"/>
    </source>
</evidence>
<keyword evidence="4" id="KW-0138">CF(0)</keyword>
<evidence type="ECO:0000256" key="6">
    <source>
        <dbReference type="ARBA" id="ARBA00022792"/>
    </source>
</evidence>
<proteinExistence type="inferred from homology"/>
<comment type="similarity">
    <text evidence="2">Belongs to the ATPase d subunit family.</text>
</comment>
<comment type="subcellular location">
    <subcellularLocation>
        <location evidence="1">Mitochondrion inner membrane</location>
    </subcellularLocation>
</comment>
<evidence type="ECO:0000256" key="8">
    <source>
        <dbReference type="ARBA" id="ARBA00023128"/>
    </source>
</evidence>
<evidence type="ECO:0008006" key="12">
    <source>
        <dbReference type="Google" id="ProtNLM"/>
    </source>
</evidence>
<dbReference type="EMBL" id="OU893333">
    <property type="protein sequence ID" value="CAG9789307.1"/>
    <property type="molecule type" value="Genomic_DNA"/>
</dbReference>
<evidence type="ECO:0000256" key="2">
    <source>
        <dbReference type="ARBA" id="ARBA00006842"/>
    </source>
</evidence>
<dbReference type="GO" id="GO:0015986">
    <property type="term" value="P:proton motive force-driven ATP synthesis"/>
    <property type="evidence" value="ECO:0007669"/>
    <property type="project" value="InterPro"/>
</dbReference>
<gene>
    <name evidence="10" type="ORF">DIATSA_LOCUS7054</name>
</gene>
<dbReference type="InterPro" id="IPR008689">
    <property type="entry name" value="ATP_synth_F0_dsu_mt"/>
</dbReference>